<dbReference type="Proteomes" id="UP000308978">
    <property type="component" value="Unassembled WGS sequence"/>
</dbReference>
<organism evidence="9 10">
    <name type="scientific">Adlercreutzia caecimuris</name>
    <dbReference type="NCBI Taxonomy" id="671266"/>
    <lineage>
        <taxon>Bacteria</taxon>
        <taxon>Bacillati</taxon>
        <taxon>Actinomycetota</taxon>
        <taxon>Coriobacteriia</taxon>
        <taxon>Eggerthellales</taxon>
        <taxon>Eggerthellaceae</taxon>
        <taxon>Adlercreutzia</taxon>
    </lineage>
</organism>
<dbReference type="GO" id="GO:0042597">
    <property type="term" value="C:periplasmic space"/>
    <property type="evidence" value="ECO:0007669"/>
    <property type="project" value="UniProtKB-SubCell"/>
</dbReference>
<dbReference type="RefSeq" id="WP_136433912.1">
    <property type="nucleotide sequence ID" value="NZ_JAAWMV010000004.1"/>
</dbReference>
<keyword evidence="6" id="KW-0016">Alginate biosynthesis</keyword>
<dbReference type="GO" id="GO:0042121">
    <property type="term" value="P:alginic acid biosynthetic process"/>
    <property type="evidence" value="ECO:0007669"/>
    <property type="project" value="UniProtKB-UniPathway"/>
</dbReference>
<comment type="pathway">
    <text evidence="2">Glycan biosynthesis; alginate biosynthesis.</text>
</comment>
<dbReference type="GO" id="GO:0016740">
    <property type="term" value="F:transferase activity"/>
    <property type="evidence" value="ECO:0007669"/>
    <property type="project" value="UniProtKB-KW"/>
</dbReference>
<evidence type="ECO:0000256" key="6">
    <source>
        <dbReference type="ARBA" id="ARBA00022841"/>
    </source>
</evidence>
<comment type="subcellular location">
    <subcellularLocation>
        <location evidence="1">Periplasm</location>
    </subcellularLocation>
</comment>
<protein>
    <recommendedName>
        <fullName evidence="8">AlgX/AlgJ SGNH hydrolase-like domain-containing protein</fullName>
    </recommendedName>
</protein>
<gene>
    <name evidence="9" type="ORF">E5986_05015</name>
</gene>
<evidence type="ECO:0000313" key="10">
    <source>
        <dbReference type="Proteomes" id="UP000308978"/>
    </source>
</evidence>
<evidence type="ECO:0000256" key="2">
    <source>
        <dbReference type="ARBA" id="ARBA00005182"/>
    </source>
</evidence>
<dbReference type="InterPro" id="IPR031811">
    <property type="entry name" value="ALGX/ALGJ_SGNH-like"/>
</dbReference>
<keyword evidence="7" id="KW-0812">Transmembrane</keyword>
<evidence type="ECO:0000256" key="3">
    <source>
        <dbReference type="ARBA" id="ARBA00022679"/>
    </source>
</evidence>
<proteinExistence type="predicted"/>
<feature type="transmembrane region" description="Helical" evidence="7">
    <location>
        <begin position="21"/>
        <end position="43"/>
    </location>
</feature>
<keyword evidence="3" id="KW-0808">Transferase</keyword>
<comment type="caution">
    <text evidence="9">The sequence shown here is derived from an EMBL/GenBank/DDBJ whole genome shotgun (WGS) entry which is preliminary data.</text>
</comment>
<reference evidence="9 10" key="1">
    <citation type="submission" date="2019-04" db="EMBL/GenBank/DDBJ databases">
        <title>Microbes associate with the intestines of laboratory mice.</title>
        <authorList>
            <person name="Navarre W."/>
            <person name="Wong E."/>
            <person name="Huang K.C."/>
            <person name="Tropini C."/>
            <person name="Ng K."/>
            <person name="Yu B."/>
        </authorList>
    </citation>
    <scope>NUCLEOTIDE SEQUENCE [LARGE SCALE GENOMIC DNA]</scope>
    <source>
        <strain evidence="9 10">NM80_B27</strain>
    </source>
</reference>
<evidence type="ECO:0000256" key="4">
    <source>
        <dbReference type="ARBA" id="ARBA00022729"/>
    </source>
</evidence>
<keyword evidence="7" id="KW-0472">Membrane</keyword>
<dbReference type="UniPathway" id="UPA00286"/>
<keyword evidence="7" id="KW-1133">Transmembrane helix</keyword>
<dbReference type="Pfam" id="PF16822">
    <property type="entry name" value="ALGX"/>
    <property type="match status" value="1"/>
</dbReference>
<feature type="domain" description="AlgX/AlgJ SGNH hydrolase-like" evidence="8">
    <location>
        <begin position="109"/>
        <end position="261"/>
    </location>
</feature>
<evidence type="ECO:0000259" key="8">
    <source>
        <dbReference type="Pfam" id="PF16822"/>
    </source>
</evidence>
<keyword evidence="4" id="KW-0732">Signal</keyword>
<keyword evidence="5" id="KW-0574">Periplasm</keyword>
<dbReference type="AlphaFoldDB" id="A0A4S4G373"/>
<evidence type="ECO:0000256" key="7">
    <source>
        <dbReference type="SAM" id="Phobius"/>
    </source>
</evidence>
<evidence type="ECO:0000256" key="5">
    <source>
        <dbReference type="ARBA" id="ARBA00022764"/>
    </source>
</evidence>
<evidence type="ECO:0000256" key="1">
    <source>
        <dbReference type="ARBA" id="ARBA00004418"/>
    </source>
</evidence>
<accession>A0A4S4G373</accession>
<evidence type="ECO:0000313" key="9">
    <source>
        <dbReference type="EMBL" id="THG37723.1"/>
    </source>
</evidence>
<dbReference type="EMBL" id="SSTJ01000004">
    <property type="protein sequence ID" value="THG37723.1"/>
    <property type="molecule type" value="Genomic_DNA"/>
</dbReference>
<name>A0A4S4G373_9ACTN</name>
<sequence>MAKTARTYNDVSKSLDASPPVRAVFSVLVFAVLLLPLVGMAWAPTDESVENRELASWPALFDEESGLNADMLSQMGDYFSDHFAYRVPMIDAGAHLYAGLFGVSTADTVVAGTDGWLYYAGTLNDYQNRAPLREGQLRNIAHNLRMLQDYCEEREAAFLFTVAPDKNSLYGEHMPFYYPGVASDDMDRLAAALAEAGVNYVDVRAALAASDERLYFLRDSHWTEKGALVAHDALAAAGGFATVGITEADLREVDDYTGDLAAMLYPLSPDPEPNWYAEGVNDGAGDAGTLRSGSKWRFTEGTSVEDSTVATEPAEGAFGETAAGNGGLLMFRDSFGNSLIPYLACEFSSATFSKKLPYNALLVESEQPSTVIVERAQRHVDLFAEQAPLMVCPSFDFPEDATLEEGEGTTTCESSENGPLACLQGAIDGIQLAADDEVVVRLTDEEGAALTYRAFLLSDEETGSDQGWCVYASRDLWADQAVIAEVIVQNEDHAHLLGTFDVAFEA</sequence>